<evidence type="ECO:0000313" key="3">
    <source>
        <dbReference type="Proteomes" id="UP000219514"/>
    </source>
</evidence>
<dbReference type="EMBL" id="OBDO01000004">
    <property type="protein sequence ID" value="SNX96655.1"/>
    <property type="molecule type" value="Genomic_DNA"/>
</dbReference>
<dbReference type="RefSeq" id="WP_172442415.1">
    <property type="nucleotide sequence ID" value="NZ_JACHXB010000002.1"/>
</dbReference>
<accession>A0A285EC88</accession>
<evidence type="ECO:0000256" key="1">
    <source>
        <dbReference type="SAM" id="MobiDB-lite"/>
    </source>
</evidence>
<dbReference type="Proteomes" id="UP000219514">
    <property type="component" value="Unassembled WGS sequence"/>
</dbReference>
<organism evidence="2 3">
    <name type="scientific">Geodermatophilus sabuli</name>
    <dbReference type="NCBI Taxonomy" id="1564158"/>
    <lineage>
        <taxon>Bacteria</taxon>
        <taxon>Bacillati</taxon>
        <taxon>Actinomycetota</taxon>
        <taxon>Actinomycetes</taxon>
        <taxon>Geodermatophilales</taxon>
        <taxon>Geodermatophilaceae</taxon>
        <taxon>Geodermatophilus</taxon>
    </lineage>
</organism>
<feature type="region of interest" description="Disordered" evidence="1">
    <location>
        <begin position="1"/>
        <end position="30"/>
    </location>
</feature>
<dbReference type="AlphaFoldDB" id="A0A285EC88"/>
<proteinExistence type="predicted"/>
<sequence>MELVLSDPGDTSEGADGTSARVHTEHDTLAALDPELAMDILRMDDGSA</sequence>
<protein>
    <submittedName>
        <fullName evidence="2">Uncharacterized protein</fullName>
    </submittedName>
</protein>
<evidence type="ECO:0000313" key="2">
    <source>
        <dbReference type="EMBL" id="SNX96655.1"/>
    </source>
</evidence>
<reference evidence="2 3" key="1">
    <citation type="submission" date="2017-09" db="EMBL/GenBank/DDBJ databases">
        <authorList>
            <person name="Ehlers B."/>
            <person name="Leendertz F.H."/>
        </authorList>
    </citation>
    <scope>NUCLEOTIDE SEQUENCE [LARGE SCALE GENOMIC DNA]</scope>
    <source>
        <strain evidence="2 3">DSM 46844</strain>
    </source>
</reference>
<keyword evidence="3" id="KW-1185">Reference proteome</keyword>
<gene>
    <name evidence="2" type="ORF">SAMN06893097_104370</name>
</gene>
<name>A0A285EC88_9ACTN</name>